<dbReference type="Gene3D" id="3.60.110.10">
    <property type="entry name" value="Carbon-nitrogen hydrolase"/>
    <property type="match status" value="1"/>
</dbReference>
<dbReference type="Pfam" id="PF00795">
    <property type="entry name" value="CN_hydrolase"/>
    <property type="match status" value="1"/>
</dbReference>
<proteinExistence type="predicted"/>
<organism evidence="2 3">
    <name type="scientific">Clostridium ganghwense</name>
    <dbReference type="NCBI Taxonomy" id="312089"/>
    <lineage>
        <taxon>Bacteria</taxon>
        <taxon>Bacillati</taxon>
        <taxon>Bacillota</taxon>
        <taxon>Clostridia</taxon>
        <taxon>Eubacteriales</taxon>
        <taxon>Clostridiaceae</taxon>
        <taxon>Clostridium</taxon>
    </lineage>
</organism>
<dbReference type="CDD" id="cd07583">
    <property type="entry name" value="nitrilase_5"/>
    <property type="match status" value="1"/>
</dbReference>
<protein>
    <submittedName>
        <fullName evidence="2">Carbon-nitrogen family hydrolase</fullName>
    </submittedName>
</protein>
<evidence type="ECO:0000259" key="1">
    <source>
        <dbReference type="PROSITE" id="PS50263"/>
    </source>
</evidence>
<dbReference type="Proteomes" id="UP001079657">
    <property type="component" value="Unassembled WGS sequence"/>
</dbReference>
<dbReference type="InterPro" id="IPR052737">
    <property type="entry name" value="Omega-amidase_YafV"/>
</dbReference>
<dbReference type="PANTHER" id="PTHR47799">
    <property type="entry name" value="OMEGA-AMIDASE YAFV"/>
    <property type="match status" value="1"/>
</dbReference>
<dbReference type="RefSeq" id="WP_268050666.1">
    <property type="nucleotide sequence ID" value="NZ_JAPQES010000005.1"/>
</dbReference>
<comment type="caution">
    <text evidence="2">The sequence shown here is derived from an EMBL/GenBank/DDBJ whole genome shotgun (WGS) entry which is preliminary data.</text>
</comment>
<dbReference type="EMBL" id="JAPQES010000005">
    <property type="protein sequence ID" value="MCY6371777.1"/>
    <property type="molecule type" value="Genomic_DNA"/>
</dbReference>
<dbReference type="SUPFAM" id="SSF56317">
    <property type="entry name" value="Carbon-nitrogen hydrolase"/>
    <property type="match status" value="1"/>
</dbReference>
<keyword evidence="2" id="KW-0378">Hydrolase</keyword>
<reference evidence="2" key="1">
    <citation type="submission" date="2022-12" db="EMBL/GenBank/DDBJ databases">
        <authorList>
            <person name="Wang J."/>
        </authorList>
    </citation>
    <scope>NUCLEOTIDE SEQUENCE</scope>
    <source>
        <strain evidence="2">HY-42-06</strain>
    </source>
</reference>
<dbReference type="PROSITE" id="PS50263">
    <property type="entry name" value="CN_HYDROLASE"/>
    <property type="match status" value="1"/>
</dbReference>
<dbReference type="InterPro" id="IPR036526">
    <property type="entry name" value="C-N_Hydrolase_sf"/>
</dbReference>
<gene>
    <name evidence="2" type="ORF">OXH55_14110</name>
</gene>
<keyword evidence="3" id="KW-1185">Reference proteome</keyword>
<evidence type="ECO:0000313" key="3">
    <source>
        <dbReference type="Proteomes" id="UP001079657"/>
    </source>
</evidence>
<name>A0ABT4CRT6_9CLOT</name>
<dbReference type="PANTHER" id="PTHR47799:SF1">
    <property type="entry name" value="OMEGA-AMIDASE YAFV"/>
    <property type="match status" value="1"/>
</dbReference>
<dbReference type="InterPro" id="IPR003010">
    <property type="entry name" value="C-N_Hydrolase"/>
</dbReference>
<evidence type="ECO:0000313" key="2">
    <source>
        <dbReference type="EMBL" id="MCY6371777.1"/>
    </source>
</evidence>
<sequence length="259" mass="30371">MRIALGQIDVAWKNTSKNKEKCEEFIQKASENKVDMIIFPEMTITGVSNNVPYLLEANEEIVQWFKDRANKYNINICFGYVKEADDKGQNNLLVVSPKKEKIVEYTKIHPFSYANEDKYFKRGEEIKFFNINEMIFSPFICYDLRFPEIFQIASKKAHAVIVIANWPKNRREHWMALLKARAIENQCYVFGVNRVGEVKSLVYSGDSMIIDPLGNVIETISEKEELIIADINLKEVENIREKFNIKNDRREEFYAEFIK</sequence>
<dbReference type="GO" id="GO:0016787">
    <property type="term" value="F:hydrolase activity"/>
    <property type="evidence" value="ECO:0007669"/>
    <property type="project" value="UniProtKB-KW"/>
</dbReference>
<feature type="domain" description="CN hydrolase" evidence="1">
    <location>
        <begin position="1"/>
        <end position="233"/>
    </location>
</feature>
<accession>A0ABT4CRT6</accession>